<dbReference type="InterPro" id="IPR024756">
    <property type="entry name" value="PCDO_beta_N"/>
</dbReference>
<dbReference type="InterPro" id="IPR000627">
    <property type="entry name" value="Intradiol_dOase_C"/>
</dbReference>
<dbReference type="Proteomes" id="UP000298763">
    <property type="component" value="Chromosome"/>
</dbReference>
<dbReference type="Pfam" id="PF00775">
    <property type="entry name" value="Dioxygenase_C"/>
    <property type="match status" value="1"/>
</dbReference>
<dbReference type="NCBIfam" id="TIGR02422">
    <property type="entry name" value="protocat_beta"/>
    <property type="match status" value="1"/>
</dbReference>
<dbReference type="GO" id="GO:0018578">
    <property type="term" value="F:protocatechuate 3,4-dioxygenase activity"/>
    <property type="evidence" value="ECO:0007669"/>
    <property type="project" value="UniProtKB-EC"/>
</dbReference>
<dbReference type="InterPro" id="IPR015889">
    <property type="entry name" value="Intradiol_dOase_core"/>
</dbReference>
<name>A0ABX5UGA2_9BURK</name>
<dbReference type="SUPFAM" id="SSF49482">
    <property type="entry name" value="Aromatic compound dioxygenase"/>
    <property type="match status" value="1"/>
</dbReference>
<proteinExistence type="inferred from homology"/>
<dbReference type="EMBL" id="CP040017">
    <property type="protein sequence ID" value="QCP09401.1"/>
    <property type="molecule type" value="Genomic_DNA"/>
</dbReference>
<keyword evidence="2" id="KW-0223">Dioxygenase</keyword>
<dbReference type="Gene3D" id="2.60.130.10">
    <property type="entry name" value="Aromatic compound dioxygenase"/>
    <property type="match status" value="1"/>
</dbReference>
<evidence type="ECO:0000256" key="3">
    <source>
        <dbReference type="ARBA" id="ARBA00023002"/>
    </source>
</evidence>
<keyword evidence="6" id="KW-1185">Reference proteome</keyword>
<dbReference type="PANTHER" id="PTHR33711">
    <property type="entry name" value="DIOXYGENASE, PUTATIVE (AFU_ORTHOLOGUE AFUA_2G02910)-RELATED"/>
    <property type="match status" value="1"/>
</dbReference>
<evidence type="ECO:0000313" key="5">
    <source>
        <dbReference type="EMBL" id="QCP09401.1"/>
    </source>
</evidence>
<comment type="similarity">
    <text evidence="1">Belongs to the intradiol ring-cleavage dioxygenase family.</text>
</comment>
<evidence type="ECO:0000313" key="6">
    <source>
        <dbReference type="Proteomes" id="UP000298763"/>
    </source>
</evidence>
<keyword evidence="3 5" id="KW-0560">Oxidoreductase</keyword>
<dbReference type="PANTHER" id="PTHR33711:SF10">
    <property type="entry name" value="INTRADIOL RING-CLEAVAGE DIOXYGENASES DOMAIN-CONTAINING PROTEIN"/>
    <property type="match status" value="1"/>
</dbReference>
<dbReference type="Pfam" id="PF12391">
    <property type="entry name" value="PCDO_beta_N"/>
    <property type="match status" value="1"/>
</dbReference>
<evidence type="ECO:0000256" key="2">
    <source>
        <dbReference type="ARBA" id="ARBA00022964"/>
    </source>
</evidence>
<evidence type="ECO:0000256" key="1">
    <source>
        <dbReference type="ARBA" id="ARBA00007825"/>
    </source>
</evidence>
<gene>
    <name evidence="5" type="primary">pcaH</name>
    <name evidence="5" type="ORF">FCL38_02410</name>
</gene>
<feature type="domain" description="Intradiol ring-cleavage dioxygenases" evidence="4">
    <location>
        <begin position="124"/>
        <end position="152"/>
    </location>
</feature>
<accession>A0ABX5UGA2</accession>
<dbReference type="InterPro" id="IPR050770">
    <property type="entry name" value="Intradiol_RC_Dioxygenase"/>
</dbReference>
<dbReference type="InterPro" id="IPR012785">
    <property type="entry name" value="Protocat_dOase_b"/>
</dbReference>
<evidence type="ECO:0000259" key="4">
    <source>
        <dbReference type="PROSITE" id="PS00083"/>
    </source>
</evidence>
<organism evidence="5 6">
    <name type="scientific">Pseudoduganella umbonata</name>
    <dbReference type="NCBI Taxonomy" id="864828"/>
    <lineage>
        <taxon>Bacteria</taxon>
        <taxon>Pseudomonadati</taxon>
        <taxon>Pseudomonadota</taxon>
        <taxon>Betaproteobacteria</taxon>
        <taxon>Burkholderiales</taxon>
        <taxon>Oxalobacteraceae</taxon>
        <taxon>Telluria group</taxon>
        <taxon>Pseudoduganella</taxon>
    </lineage>
</organism>
<dbReference type="PROSITE" id="PS00083">
    <property type="entry name" value="INTRADIOL_DIOXYGENAS"/>
    <property type="match status" value="1"/>
</dbReference>
<dbReference type="EC" id="1.13.11.3" evidence="5"/>
<protein>
    <submittedName>
        <fullName evidence="5">Protocatechuate 3,4-dioxygenase subunit beta</fullName>
        <ecNumber evidence="5">1.13.11.3</ecNumber>
    </submittedName>
</protein>
<reference evidence="5 6" key="1">
    <citation type="submission" date="2019-05" db="EMBL/GenBank/DDBJ databases">
        <title>Draft Genome Sequences of Six Type Strains of the Genus Massilia.</title>
        <authorList>
            <person name="Miess H."/>
            <person name="Frediansyhah A."/>
            <person name="Gross H."/>
        </authorList>
    </citation>
    <scope>NUCLEOTIDE SEQUENCE [LARGE SCALE GENOMIC DNA]</scope>
    <source>
        <strain evidence="5 6">DSMZ 26121</strain>
    </source>
</reference>
<sequence>MRNPPVCASIAQSVRTADAARHYPVEGDARGAYHGLHPTTLRTAHQETLVKFDSVPSGVYPELVYPEYKSTVKRGPLQPLLRLDAALPVSDNIATPSSLVLPGEIDLTRPEGCTGEAIGERIVVTGRVTDEDGKPVRNSLVEVWQCNSAGRYRHKKDQHNAPLDPNFNGWGKMLTDDEGRYRFVTVRPGPYPWGNHHKAFRPAHIHFSLFGNVYAQRLVTQMYFPNDPLFDYDPIFNSVPDAAARQRLVSRFSIEETMHEHLLGYEFDIVLRGRDATPMGL</sequence>